<reference evidence="1 2" key="1">
    <citation type="journal article" date="2017" name="Environ. Microbiol.">
        <title>Decay of the glycolytic pathway and adaptation to intranuclear parasitism within Enterocytozoonidae microsporidia.</title>
        <authorList>
            <person name="Wiredu Boakye D."/>
            <person name="Jaroenlak P."/>
            <person name="Prachumwat A."/>
            <person name="Williams T.A."/>
            <person name="Bateman K.S."/>
            <person name="Itsathitphaisarn O."/>
            <person name="Sritunyalucksana K."/>
            <person name="Paszkiewicz K.H."/>
            <person name="Moore K.A."/>
            <person name="Stentiford G.D."/>
            <person name="Williams B.A."/>
        </authorList>
    </citation>
    <scope>NUCLEOTIDE SEQUENCE [LARGE SCALE GENOMIC DNA]</scope>
    <source>
        <strain evidence="1 2">GB1</strain>
    </source>
</reference>
<evidence type="ECO:0000313" key="1">
    <source>
        <dbReference type="EMBL" id="ORD96529.1"/>
    </source>
</evidence>
<dbReference type="AlphaFoldDB" id="A0A1X0Q9Q6"/>
<comment type="caution">
    <text evidence="1">The sequence shown here is derived from an EMBL/GenBank/DDBJ whole genome shotgun (WGS) entry which is preliminary data.</text>
</comment>
<name>A0A1X0Q9Q6_9MICR</name>
<dbReference type="VEuPathDB" id="MicrosporidiaDB:A0H76_2156"/>
<organism evidence="1 2">
    <name type="scientific">Hepatospora eriocheir</name>
    <dbReference type="NCBI Taxonomy" id="1081669"/>
    <lineage>
        <taxon>Eukaryota</taxon>
        <taxon>Fungi</taxon>
        <taxon>Fungi incertae sedis</taxon>
        <taxon>Microsporidia</taxon>
        <taxon>Hepatosporidae</taxon>
        <taxon>Hepatospora</taxon>
    </lineage>
</organism>
<dbReference type="VEuPathDB" id="MicrosporidiaDB:HERIO_1552"/>
<dbReference type="Proteomes" id="UP000192356">
    <property type="component" value="Unassembled WGS sequence"/>
</dbReference>
<sequence>MNLYIFLKNNHKLNLVKFPFIEDIRFSKIIKYEEESKRISQLIKRHLNEILLFYKKFDKQDVVFSFEILDGYFEGKPLLYLETKLNQLISNFHSYKTNIEDLKSKPVFNETKYKFIKFVYFLVKKENLKFFNKHSKNIIDASTIESYKIVDGGEVFRMVVNKNDDGLLLDILKEKFDIMKVDEFYGQIPNYTFELKSLIKELQVLYLHAKFYEGYIEAVHTYGLPVDYFYLVSKDLKKKYKTDDVISINFE</sequence>
<keyword evidence="2" id="KW-1185">Reference proteome</keyword>
<gene>
    <name evidence="1" type="ORF">HERIO_1552</name>
</gene>
<evidence type="ECO:0000313" key="2">
    <source>
        <dbReference type="Proteomes" id="UP000192356"/>
    </source>
</evidence>
<dbReference type="EMBL" id="LVKB01000081">
    <property type="protein sequence ID" value="ORD96529.1"/>
    <property type="molecule type" value="Genomic_DNA"/>
</dbReference>
<accession>A0A1X0Q9Q6</accession>
<proteinExistence type="predicted"/>
<protein>
    <submittedName>
        <fullName evidence="1">Uncharacterized protein</fullName>
    </submittedName>
</protein>